<reference evidence="1 2" key="1">
    <citation type="journal article" date="2023" name="Nucleic Acids Res.">
        <title>The hologenome of Daphnia magna reveals possible DNA methylation and microbiome-mediated evolution of the host genome.</title>
        <authorList>
            <person name="Chaturvedi A."/>
            <person name="Li X."/>
            <person name="Dhandapani V."/>
            <person name="Marshall H."/>
            <person name="Kissane S."/>
            <person name="Cuenca-Cambronero M."/>
            <person name="Asole G."/>
            <person name="Calvet F."/>
            <person name="Ruiz-Romero M."/>
            <person name="Marangio P."/>
            <person name="Guigo R."/>
            <person name="Rago D."/>
            <person name="Mirbahai L."/>
            <person name="Eastwood N."/>
            <person name="Colbourne J.K."/>
            <person name="Zhou J."/>
            <person name="Mallon E."/>
            <person name="Orsini L."/>
        </authorList>
    </citation>
    <scope>NUCLEOTIDE SEQUENCE [LARGE SCALE GENOMIC DNA]</scope>
    <source>
        <strain evidence="1">LRV0_1</strain>
    </source>
</reference>
<comment type="caution">
    <text evidence="1">The sequence shown here is derived from an EMBL/GenBank/DDBJ whole genome shotgun (WGS) entry which is preliminary data.</text>
</comment>
<sequence>MANVRDFVGRKRQTLNSEHSITMAQNYLVGRKRQTLNSPSDKGMKVNSISAVLKHSLSVVPCPDGTEHLWDRIICYVGLDLQLGMTTSKTKHLEQVGKNCFSFLPTTGFSFHHVEFNLTDISSTAGVTLSLSEPQEREDFDCSITQRDSVATKKIMIGIVYCYIKPTGCNSSSLKPRTVKVTHLRRWEELILEWTLAPPPKILGTSLVSRGVPQCVAYFSVQSVRKKNLLLNVRSPGDETDEDYGTHFHCPGLFNRYQHRSIIQSVLSTPALPNLQHRGLYNM</sequence>
<gene>
    <name evidence="1" type="ORF">OUZ56_003761</name>
</gene>
<name>A0ABQ9YMQ6_9CRUS</name>
<proteinExistence type="predicted"/>
<accession>A0ABQ9YMQ6</accession>
<evidence type="ECO:0000313" key="1">
    <source>
        <dbReference type="EMBL" id="KAK4001893.1"/>
    </source>
</evidence>
<dbReference type="EMBL" id="JAOYFB010000001">
    <property type="protein sequence ID" value="KAK4001893.1"/>
    <property type="molecule type" value="Genomic_DNA"/>
</dbReference>
<dbReference type="Proteomes" id="UP001234178">
    <property type="component" value="Unassembled WGS sequence"/>
</dbReference>
<keyword evidence="2" id="KW-1185">Reference proteome</keyword>
<evidence type="ECO:0000313" key="2">
    <source>
        <dbReference type="Proteomes" id="UP001234178"/>
    </source>
</evidence>
<protein>
    <submittedName>
        <fullName evidence="1">Uncharacterized protein</fullName>
    </submittedName>
</protein>
<organism evidence="1 2">
    <name type="scientific">Daphnia magna</name>
    <dbReference type="NCBI Taxonomy" id="35525"/>
    <lineage>
        <taxon>Eukaryota</taxon>
        <taxon>Metazoa</taxon>
        <taxon>Ecdysozoa</taxon>
        <taxon>Arthropoda</taxon>
        <taxon>Crustacea</taxon>
        <taxon>Branchiopoda</taxon>
        <taxon>Diplostraca</taxon>
        <taxon>Cladocera</taxon>
        <taxon>Anomopoda</taxon>
        <taxon>Daphniidae</taxon>
        <taxon>Daphnia</taxon>
    </lineage>
</organism>